<reference evidence="2" key="1">
    <citation type="submission" date="2022-01" db="EMBL/GenBank/DDBJ databases">
        <authorList>
            <person name="King R."/>
        </authorList>
    </citation>
    <scope>NUCLEOTIDE SEQUENCE</scope>
</reference>
<dbReference type="PANTHER" id="PTHR43861:SF1">
    <property type="entry name" value="TRANS-ACONITATE 2-METHYLTRANSFERASE"/>
    <property type="match status" value="1"/>
</dbReference>
<reference evidence="2" key="2">
    <citation type="submission" date="2022-10" db="EMBL/GenBank/DDBJ databases">
        <authorList>
            <consortium name="ENA_rothamsted_submissions"/>
            <consortium name="culmorum"/>
            <person name="King R."/>
        </authorList>
    </citation>
    <scope>NUCLEOTIDE SEQUENCE</scope>
</reference>
<evidence type="ECO:0000313" key="3">
    <source>
        <dbReference type="Proteomes" id="UP001153620"/>
    </source>
</evidence>
<evidence type="ECO:0000259" key="1">
    <source>
        <dbReference type="Pfam" id="PF13847"/>
    </source>
</evidence>
<dbReference type="Proteomes" id="UP001153620">
    <property type="component" value="Chromosome 3"/>
</dbReference>
<organism evidence="2 3">
    <name type="scientific">Chironomus riparius</name>
    <dbReference type="NCBI Taxonomy" id="315576"/>
    <lineage>
        <taxon>Eukaryota</taxon>
        <taxon>Metazoa</taxon>
        <taxon>Ecdysozoa</taxon>
        <taxon>Arthropoda</taxon>
        <taxon>Hexapoda</taxon>
        <taxon>Insecta</taxon>
        <taxon>Pterygota</taxon>
        <taxon>Neoptera</taxon>
        <taxon>Endopterygota</taxon>
        <taxon>Diptera</taxon>
        <taxon>Nematocera</taxon>
        <taxon>Chironomoidea</taxon>
        <taxon>Chironomidae</taxon>
        <taxon>Chironominae</taxon>
        <taxon>Chironomus</taxon>
    </lineage>
</organism>
<keyword evidence="3" id="KW-1185">Reference proteome</keyword>
<accession>A0A9P0J5D8</accession>
<dbReference type="Pfam" id="PF13847">
    <property type="entry name" value="Methyltransf_31"/>
    <property type="match status" value="1"/>
</dbReference>
<dbReference type="OrthoDB" id="9628807at2759"/>
<dbReference type="InterPro" id="IPR029063">
    <property type="entry name" value="SAM-dependent_MTases_sf"/>
</dbReference>
<dbReference type="SUPFAM" id="SSF53335">
    <property type="entry name" value="S-adenosyl-L-methionine-dependent methyltransferases"/>
    <property type="match status" value="1"/>
</dbReference>
<dbReference type="CDD" id="cd02440">
    <property type="entry name" value="AdoMet_MTases"/>
    <property type="match status" value="1"/>
</dbReference>
<dbReference type="AlphaFoldDB" id="A0A9P0J5D8"/>
<dbReference type="Gene3D" id="3.40.50.150">
    <property type="entry name" value="Vaccinia Virus protein VP39"/>
    <property type="match status" value="1"/>
</dbReference>
<dbReference type="InterPro" id="IPR025714">
    <property type="entry name" value="Methyltranfer_dom"/>
</dbReference>
<feature type="domain" description="Methyltransferase" evidence="1">
    <location>
        <begin position="35"/>
        <end position="156"/>
    </location>
</feature>
<dbReference type="PANTHER" id="PTHR43861">
    <property type="entry name" value="TRANS-ACONITATE 2-METHYLTRANSFERASE-RELATED"/>
    <property type="match status" value="1"/>
</dbReference>
<proteinExistence type="predicted"/>
<dbReference type="EMBL" id="OU895879">
    <property type="protein sequence ID" value="CAH1727508.1"/>
    <property type="molecule type" value="Genomic_DNA"/>
</dbReference>
<evidence type="ECO:0000313" key="2">
    <source>
        <dbReference type="EMBL" id="CAH1727508.1"/>
    </source>
</evidence>
<sequence>MDNPELYNQNNQPQQSGVQKYLSFYGEMLRNQFNDKEVDLLDIGSGCGRVLSEIIIVKSGLKFSKIIGIDVSEEMVKFSNTKYGSDLISFHVMDAEGEVPEILNNQRFDIVTSFYCLPYCKNLNAAIQNIQKFLKPNGLFCCIFSQLPKSINENELVSSDDKHAKYMFKYRDLPNARVPDDVIGVIARHLNANGMESIEVTDIENDGFEFANVEAARRLIEAVIPKLKNMSLSEKQEVIDKQFKMSEINQIGDKVVFALRNLYFIARKL</sequence>
<gene>
    <name evidence="2" type="ORF">CHIRRI_LOCUS9761</name>
</gene>
<protein>
    <recommendedName>
        <fullName evidence="1">Methyltransferase domain-containing protein</fullName>
    </recommendedName>
</protein>
<name>A0A9P0J5D8_9DIPT</name>